<feature type="compositionally biased region" description="Low complexity" evidence="1">
    <location>
        <begin position="25"/>
        <end position="35"/>
    </location>
</feature>
<feature type="compositionally biased region" description="Basic residues" evidence="1">
    <location>
        <begin position="77"/>
        <end position="86"/>
    </location>
</feature>
<evidence type="ECO:0000256" key="1">
    <source>
        <dbReference type="SAM" id="MobiDB-lite"/>
    </source>
</evidence>
<feature type="compositionally biased region" description="Basic and acidic residues" evidence="1">
    <location>
        <begin position="40"/>
        <end position="51"/>
    </location>
</feature>
<comment type="caution">
    <text evidence="2">The sequence shown here is derived from an EMBL/GenBank/DDBJ whole genome shotgun (WGS) entry which is preliminary data.</text>
</comment>
<feature type="region of interest" description="Disordered" evidence="1">
    <location>
        <begin position="1"/>
        <end position="92"/>
    </location>
</feature>
<feature type="compositionally biased region" description="Low complexity" evidence="1">
    <location>
        <begin position="67"/>
        <end position="76"/>
    </location>
</feature>
<feature type="compositionally biased region" description="Polar residues" evidence="1">
    <location>
        <begin position="1"/>
        <end position="11"/>
    </location>
</feature>
<accession>A0A8T0SHA5</accession>
<name>A0A8T0SHA5_PANVG</name>
<dbReference type="EMBL" id="CM029045">
    <property type="protein sequence ID" value="KAG2595679.1"/>
    <property type="molecule type" value="Genomic_DNA"/>
</dbReference>
<organism evidence="2 3">
    <name type="scientific">Panicum virgatum</name>
    <name type="common">Blackwell switchgrass</name>
    <dbReference type="NCBI Taxonomy" id="38727"/>
    <lineage>
        <taxon>Eukaryota</taxon>
        <taxon>Viridiplantae</taxon>
        <taxon>Streptophyta</taxon>
        <taxon>Embryophyta</taxon>
        <taxon>Tracheophyta</taxon>
        <taxon>Spermatophyta</taxon>
        <taxon>Magnoliopsida</taxon>
        <taxon>Liliopsida</taxon>
        <taxon>Poales</taxon>
        <taxon>Poaceae</taxon>
        <taxon>PACMAD clade</taxon>
        <taxon>Panicoideae</taxon>
        <taxon>Panicodae</taxon>
        <taxon>Paniceae</taxon>
        <taxon>Panicinae</taxon>
        <taxon>Panicum</taxon>
        <taxon>Panicum sect. Hiantes</taxon>
    </lineage>
</organism>
<reference evidence="2" key="1">
    <citation type="submission" date="2020-05" db="EMBL/GenBank/DDBJ databases">
        <title>WGS assembly of Panicum virgatum.</title>
        <authorList>
            <person name="Lovell J.T."/>
            <person name="Jenkins J."/>
            <person name="Shu S."/>
            <person name="Juenger T.E."/>
            <person name="Schmutz J."/>
        </authorList>
    </citation>
    <scope>NUCLEOTIDE SEQUENCE</scope>
    <source>
        <strain evidence="2">AP13</strain>
    </source>
</reference>
<protein>
    <submittedName>
        <fullName evidence="2">Uncharacterized protein</fullName>
    </submittedName>
</protein>
<evidence type="ECO:0000313" key="2">
    <source>
        <dbReference type="EMBL" id="KAG2595679.1"/>
    </source>
</evidence>
<dbReference type="AlphaFoldDB" id="A0A8T0SHA5"/>
<dbReference type="Proteomes" id="UP000823388">
    <property type="component" value="Chromosome 5K"/>
</dbReference>
<sequence>MDIYSHTHTGFSPQSLRSAPRRRASAAACVGGRAAPVLCRSDRRQPLRDRAASVTPPRRSDEERQAAPRPSSAPRRGAPRLRPPHRGRADSCPLARWPRLLAVARRLRDDTGGGGLPSLAPLLHSGRRWQVAPAWPLAVAPGTPLAPGLARVYPSLLPGRLPARRRPQGEPTLSPP</sequence>
<keyword evidence="3" id="KW-1185">Reference proteome</keyword>
<proteinExistence type="predicted"/>
<gene>
    <name evidence="2" type="ORF">PVAP13_5KG091187</name>
</gene>
<evidence type="ECO:0000313" key="3">
    <source>
        <dbReference type="Proteomes" id="UP000823388"/>
    </source>
</evidence>